<keyword evidence="2" id="KW-0067">ATP-binding</keyword>
<dbReference type="InterPro" id="IPR011990">
    <property type="entry name" value="TPR-like_helical_dom_sf"/>
</dbReference>
<dbReference type="RefSeq" id="WP_196193856.1">
    <property type="nucleotide sequence ID" value="NZ_JADPRT010000004.1"/>
</dbReference>
<dbReference type="InterPro" id="IPR027417">
    <property type="entry name" value="P-loop_NTPase"/>
</dbReference>
<dbReference type="Proteomes" id="UP000657385">
    <property type="component" value="Unassembled WGS sequence"/>
</dbReference>
<dbReference type="CDD" id="cd06170">
    <property type="entry name" value="LuxR_C_like"/>
    <property type="match status" value="1"/>
</dbReference>
<dbReference type="InterPro" id="IPR016032">
    <property type="entry name" value="Sig_transdc_resp-reg_C-effctor"/>
</dbReference>
<dbReference type="PANTHER" id="PTHR16305">
    <property type="entry name" value="TESTICULAR SOLUBLE ADENYLYL CYCLASE"/>
    <property type="match status" value="1"/>
</dbReference>
<sequence length="931" mass="97209">MLYGRGAEQAAIDELLRAAQGRTSGALVLRGEPGIGKTALLEYARGAAEGFTVLRTAGVEAESELPFAALQLLLAPALGGLEALPAPQRSALERALGLAEPAADASTPGSRLLVGLGVLGLLAELAEAGPVLCLVDDVQWCDAASADALFFAARRLAAEGVVLLLAAREGEAQSPDGTSGVAPGLAELRLSGLDDAAAAQLLQHSAPETDSLTRRQLLELAHGNPLALHELPAAERSGSEPLPLAGRLQLAYHGQLSRLPAAAQTMLLVAAAEETGELPTVLAAAERLGAHVEDLQAAEESALVRVEPGETGGRLAFRHPLLRAAALSRAPLAQRLAVHAALAEALADHGTPVRRAWHLAQAATGPDEPVAAELERAAELAARRGGHAGAASAWERASQLSPDPAEATRRLVQAAESATEAGEIERAEALAGRARARRPEEPVLLAHLMFIEGLAQFWRGAHEPAHQLLLDTAELVAASHPGPAARVLLQAYDVARCLDAEAMRTTEHHLAALPLPDDDPLAPTVAYLLDAVASDAPAPASPMPDVPTPDTAADEVKDGRSLPATLARARSAGAIVPIDLIQACAAALTVGQDADALAVTEQVVAEARAAGVLAALPPLLITLAESELFHGRADQAQAHAEEALALATDIRQVQWVAPAHSLLAYLAAQRGDEAACRAALHAASAEARGGASAQVGVPWQQWAEGLLDLGQGRAEEALASLGALVRGPDRGHVSALRAVPDALEAAVRLREGEALAEPLSRFERWAERSRQPWARALVLRCHALLAPEEFAEQLFLDALSLHGGSGRPWEEARTALLYGEWLRRARRKSEARTPLRAAARAFDALGATPWADRARTELDASGAASAEPRTVGPLSGLTPQETQIVRLAAQGLSNRDIAAQLFLSSRTVGYHLYKAYPKLGVASRGELAALV</sequence>
<dbReference type="SUPFAM" id="SSF52540">
    <property type="entry name" value="P-loop containing nucleoside triphosphate hydrolases"/>
    <property type="match status" value="1"/>
</dbReference>
<name>A0A931B1J6_9ACTN</name>
<dbReference type="PRINTS" id="PR00038">
    <property type="entry name" value="HTHLUXR"/>
</dbReference>
<proteinExistence type="predicted"/>
<protein>
    <submittedName>
        <fullName evidence="4">AAA family ATPase</fullName>
    </submittedName>
</protein>
<dbReference type="SUPFAM" id="SSF48452">
    <property type="entry name" value="TPR-like"/>
    <property type="match status" value="1"/>
</dbReference>
<dbReference type="InterPro" id="IPR036388">
    <property type="entry name" value="WH-like_DNA-bd_sf"/>
</dbReference>
<keyword evidence="1" id="KW-0547">Nucleotide-binding</keyword>
<dbReference type="InterPro" id="IPR000792">
    <property type="entry name" value="Tscrpt_reg_LuxR_C"/>
</dbReference>
<gene>
    <name evidence="4" type="ORF">I2501_11740</name>
</gene>
<dbReference type="InterPro" id="IPR041664">
    <property type="entry name" value="AAA_16"/>
</dbReference>
<evidence type="ECO:0000313" key="5">
    <source>
        <dbReference type="Proteomes" id="UP000657385"/>
    </source>
</evidence>
<evidence type="ECO:0000259" key="3">
    <source>
        <dbReference type="PROSITE" id="PS50043"/>
    </source>
</evidence>
<dbReference type="GO" id="GO:0003677">
    <property type="term" value="F:DNA binding"/>
    <property type="evidence" value="ECO:0007669"/>
    <property type="project" value="InterPro"/>
</dbReference>
<dbReference type="GO" id="GO:0004016">
    <property type="term" value="F:adenylate cyclase activity"/>
    <property type="evidence" value="ECO:0007669"/>
    <property type="project" value="TreeGrafter"/>
</dbReference>
<comment type="caution">
    <text evidence="4">The sequence shown here is derived from an EMBL/GenBank/DDBJ whole genome shotgun (WGS) entry which is preliminary data.</text>
</comment>
<accession>A0A931B1J6</accession>
<dbReference type="SUPFAM" id="SSF46894">
    <property type="entry name" value="C-terminal effector domain of the bipartite response regulators"/>
    <property type="match status" value="1"/>
</dbReference>
<keyword evidence="5" id="KW-1185">Reference proteome</keyword>
<dbReference type="GO" id="GO:0006355">
    <property type="term" value="P:regulation of DNA-templated transcription"/>
    <property type="evidence" value="ECO:0007669"/>
    <property type="project" value="InterPro"/>
</dbReference>
<dbReference type="GO" id="GO:0005737">
    <property type="term" value="C:cytoplasm"/>
    <property type="evidence" value="ECO:0007669"/>
    <property type="project" value="TreeGrafter"/>
</dbReference>
<dbReference type="Pfam" id="PF00196">
    <property type="entry name" value="GerE"/>
    <property type="match status" value="1"/>
</dbReference>
<dbReference type="SMART" id="SM00421">
    <property type="entry name" value="HTH_LUXR"/>
    <property type="match status" value="1"/>
</dbReference>
<evidence type="ECO:0000256" key="2">
    <source>
        <dbReference type="ARBA" id="ARBA00022840"/>
    </source>
</evidence>
<dbReference type="PROSITE" id="PS50043">
    <property type="entry name" value="HTH_LUXR_2"/>
    <property type="match status" value="1"/>
</dbReference>
<reference evidence="4" key="1">
    <citation type="submission" date="2020-11" db="EMBL/GenBank/DDBJ databases">
        <title>Isolation and identification of active actinomycetes.</title>
        <authorList>
            <person name="Yu B."/>
        </authorList>
    </citation>
    <scope>NUCLEOTIDE SEQUENCE</scope>
    <source>
        <strain evidence="4">NEAU-YB345</strain>
    </source>
</reference>
<evidence type="ECO:0000313" key="4">
    <source>
        <dbReference type="EMBL" id="MBF9068694.1"/>
    </source>
</evidence>
<dbReference type="EMBL" id="JADPRT010000004">
    <property type="protein sequence ID" value="MBF9068694.1"/>
    <property type="molecule type" value="Genomic_DNA"/>
</dbReference>
<dbReference type="PANTHER" id="PTHR16305:SF35">
    <property type="entry name" value="TRANSCRIPTIONAL ACTIVATOR DOMAIN"/>
    <property type="match status" value="1"/>
</dbReference>
<evidence type="ECO:0000256" key="1">
    <source>
        <dbReference type="ARBA" id="ARBA00022741"/>
    </source>
</evidence>
<dbReference type="AlphaFoldDB" id="A0A931B1J6"/>
<feature type="domain" description="HTH luxR-type" evidence="3">
    <location>
        <begin position="870"/>
        <end position="931"/>
    </location>
</feature>
<organism evidence="4 5">
    <name type="scientific">Streptacidiphilus fuscans</name>
    <dbReference type="NCBI Taxonomy" id="2789292"/>
    <lineage>
        <taxon>Bacteria</taxon>
        <taxon>Bacillati</taxon>
        <taxon>Actinomycetota</taxon>
        <taxon>Actinomycetes</taxon>
        <taxon>Kitasatosporales</taxon>
        <taxon>Streptomycetaceae</taxon>
        <taxon>Streptacidiphilus</taxon>
    </lineage>
</organism>
<dbReference type="Gene3D" id="1.10.10.10">
    <property type="entry name" value="Winged helix-like DNA-binding domain superfamily/Winged helix DNA-binding domain"/>
    <property type="match status" value="1"/>
</dbReference>
<dbReference type="GO" id="GO:0005524">
    <property type="term" value="F:ATP binding"/>
    <property type="evidence" value="ECO:0007669"/>
    <property type="project" value="UniProtKB-KW"/>
</dbReference>
<dbReference type="Pfam" id="PF13191">
    <property type="entry name" value="AAA_16"/>
    <property type="match status" value="1"/>
</dbReference>